<dbReference type="Pfam" id="PF02259">
    <property type="entry name" value="FAT"/>
    <property type="match status" value="3"/>
</dbReference>
<dbReference type="PANTHER" id="PTHR11139:SF9">
    <property type="entry name" value="SERINE_THREONINE-PROTEIN KINASE MTOR"/>
    <property type="match status" value="1"/>
</dbReference>
<accession>A0A9W8HZT2</accession>
<evidence type="ECO:0000313" key="14">
    <source>
        <dbReference type="EMBL" id="KAJ2807852.1"/>
    </source>
</evidence>
<dbReference type="GO" id="GO:0031929">
    <property type="term" value="P:TOR signaling"/>
    <property type="evidence" value="ECO:0007669"/>
    <property type="project" value="TreeGrafter"/>
</dbReference>
<keyword evidence="4 9" id="KW-0547">Nucleotide-binding</keyword>
<evidence type="ECO:0000256" key="5">
    <source>
        <dbReference type="ARBA" id="ARBA00022777"/>
    </source>
</evidence>
<dbReference type="GO" id="GO:0031931">
    <property type="term" value="C:TORC1 complex"/>
    <property type="evidence" value="ECO:0007669"/>
    <property type="project" value="TreeGrafter"/>
</dbReference>
<dbReference type="GO" id="GO:0005634">
    <property type="term" value="C:nucleus"/>
    <property type="evidence" value="ECO:0007669"/>
    <property type="project" value="TreeGrafter"/>
</dbReference>
<dbReference type="InterPro" id="IPR003152">
    <property type="entry name" value="FATC_dom"/>
</dbReference>
<evidence type="ECO:0000256" key="7">
    <source>
        <dbReference type="ARBA" id="ARBA00047899"/>
    </source>
</evidence>
<dbReference type="Pfam" id="PF00454">
    <property type="entry name" value="PI3_PI4_kinase"/>
    <property type="match status" value="1"/>
</dbReference>
<keyword evidence="15" id="KW-1185">Reference proteome</keyword>
<dbReference type="CDD" id="cd05169">
    <property type="entry name" value="PIKKc_TOR"/>
    <property type="match status" value="1"/>
</dbReference>
<dbReference type="Pfam" id="PF11865">
    <property type="entry name" value="mTOR_dom"/>
    <property type="match status" value="1"/>
</dbReference>
<dbReference type="InterPro" id="IPR018936">
    <property type="entry name" value="PI3/4_kinase_CS"/>
</dbReference>
<evidence type="ECO:0000259" key="12">
    <source>
        <dbReference type="PROSITE" id="PS51189"/>
    </source>
</evidence>
<comment type="caution">
    <text evidence="14">The sequence shown here is derived from an EMBL/GenBank/DDBJ whole genome shotgun (WGS) entry which is preliminary data.</text>
</comment>
<dbReference type="PANTHER" id="PTHR11139">
    <property type="entry name" value="ATAXIA TELANGIECTASIA MUTATED ATM -RELATED"/>
    <property type="match status" value="1"/>
</dbReference>
<dbReference type="InterPro" id="IPR036940">
    <property type="entry name" value="PI3/4_kinase_cat_sf"/>
</dbReference>
<dbReference type="Pfam" id="PF02260">
    <property type="entry name" value="FATC"/>
    <property type="match status" value="1"/>
</dbReference>
<dbReference type="GO" id="GO:0005524">
    <property type="term" value="F:ATP binding"/>
    <property type="evidence" value="ECO:0007669"/>
    <property type="project" value="UniProtKB-KW"/>
</dbReference>
<evidence type="ECO:0000259" key="13">
    <source>
        <dbReference type="PROSITE" id="PS51190"/>
    </source>
</evidence>
<feature type="region of interest" description="Disordered" evidence="10">
    <location>
        <begin position="2485"/>
        <end position="2524"/>
    </location>
</feature>
<comment type="similarity">
    <text evidence="1 9">Belongs to the PI3/PI4-kinase family.</text>
</comment>
<organism evidence="14 15">
    <name type="scientific">Coemansia guatemalensis</name>
    <dbReference type="NCBI Taxonomy" id="2761395"/>
    <lineage>
        <taxon>Eukaryota</taxon>
        <taxon>Fungi</taxon>
        <taxon>Fungi incertae sedis</taxon>
        <taxon>Zoopagomycota</taxon>
        <taxon>Kickxellomycotina</taxon>
        <taxon>Kickxellomycetes</taxon>
        <taxon>Kickxellales</taxon>
        <taxon>Kickxellaceae</taxon>
        <taxon>Coemansia</taxon>
    </lineage>
</organism>
<dbReference type="Gene3D" id="1.10.1070.11">
    <property type="entry name" value="Phosphatidylinositol 3-/4-kinase, catalytic domain"/>
    <property type="match status" value="1"/>
</dbReference>
<evidence type="ECO:0000256" key="6">
    <source>
        <dbReference type="ARBA" id="ARBA00022840"/>
    </source>
</evidence>
<gene>
    <name evidence="14" type="primary">TOR1</name>
    <name evidence="14" type="ORF">H4R20_001109</name>
</gene>
<keyword evidence="2 9" id="KW-0808">Transferase</keyword>
<dbReference type="InterPro" id="IPR003151">
    <property type="entry name" value="PIK-rel_kinase_FAT"/>
</dbReference>
<dbReference type="SMART" id="SM01346">
    <property type="entry name" value="DUF3385"/>
    <property type="match status" value="1"/>
</dbReference>
<dbReference type="EMBL" id="JANBUO010000081">
    <property type="protein sequence ID" value="KAJ2807852.1"/>
    <property type="molecule type" value="Genomic_DNA"/>
</dbReference>
<feature type="compositionally biased region" description="Basic residues" evidence="10">
    <location>
        <begin position="826"/>
        <end position="838"/>
    </location>
</feature>
<dbReference type="InterPro" id="IPR011009">
    <property type="entry name" value="Kinase-like_dom_sf"/>
</dbReference>
<name>A0A9W8HZT2_9FUNG</name>
<evidence type="ECO:0000256" key="1">
    <source>
        <dbReference type="ARBA" id="ARBA00011031"/>
    </source>
</evidence>
<dbReference type="InterPro" id="IPR000403">
    <property type="entry name" value="PI3/4_kinase_cat_dom"/>
</dbReference>
<dbReference type="EC" id="2.7.11.1" evidence="9"/>
<dbReference type="Proteomes" id="UP001140094">
    <property type="component" value="Unassembled WGS sequence"/>
</dbReference>
<dbReference type="InterPro" id="IPR016024">
    <property type="entry name" value="ARM-type_fold"/>
</dbReference>
<evidence type="ECO:0000256" key="9">
    <source>
        <dbReference type="RuleBase" id="RU364109"/>
    </source>
</evidence>
<dbReference type="Gene3D" id="3.30.1010.10">
    <property type="entry name" value="Phosphatidylinositol 3-kinase Catalytic Subunit, Chain A, domain 4"/>
    <property type="match status" value="1"/>
</dbReference>
<dbReference type="SUPFAM" id="SSF56112">
    <property type="entry name" value="Protein kinase-like (PK-like)"/>
    <property type="match status" value="1"/>
</dbReference>
<feature type="domain" description="PI3K/PI4K catalytic" evidence="11">
    <location>
        <begin position="2204"/>
        <end position="2519"/>
    </location>
</feature>
<dbReference type="SMART" id="SM01343">
    <property type="entry name" value="FATC"/>
    <property type="match status" value="1"/>
</dbReference>
<evidence type="ECO:0000256" key="8">
    <source>
        <dbReference type="ARBA" id="ARBA00048679"/>
    </source>
</evidence>
<keyword evidence="6 9" id="KW-0067">ATP-binding</keyword>
<feature type="compositionally biased region" description="Low complexity" evidence="10">
    <location>
        <begin position="2497"/>
        <end position="2514"/>
    </location>
</feature>
<feature type="compositionally biased region" description="Gly residues" evidence="10">
    <location>
        <begin position="812"/>
        <end position="822"/>
    </location>
</feature>
<dbReference type="Pfam" id="PF23593">
    <property type="entry name" value="HEAT_ATR"/>
    <property type="match status" value="1"/>
</dbReference>
<evidence type="ECO:0000256" key="10">
    <source>
        <dbReference type="SAM" id="MobiDB-lite"/>
    </source>
</evidence>
<comment type="catalytic activity">
    <reaction evidence="8">
        <text>L-seryl-[protein] + ATP = O-phospho-L-seryl-[protein] + ADP + H(+)</text>
        <dbReference type="Rhea" id="RHEA:17989"/>
        <dbReference type="Rhea" id="RHEA-COMP:9863"/>
        <dbReference type="Rhea" id="RHEA-COMP:11604"/>
        <dbReference type="ChEBI" id="CHEBI:15378"/>
        <dbReference type="ChEBI" id="CHEBI:29999"/>
        <dbReference type="ChEBI" id="CHEBI:30616"/>
        <dbReference type="ChEBI" id="CHEBI:83421"/>
        <dbReference type="ChEBI" id="CHEBI:456216"/>
        <dbReference type="EC" id="2.7.11.1"/>
    </reaction>
</comment>
<dbReference type="Gene3D" id="1.25.10.10">
    <property type="entry name" value="Leucine-rich Repeat Variant"/>
    <property type="match status" value="4"/>
</dbReference>
<dbReference type="InterPro" id="IPR014009">
    <property type="entry name" value="PIK_FAT"/>
</dbReference>
<dbReference type="SUPFAM" id="SSF47212">
    <property type="entry name" value="FKBP12-rapamycin-binding domain of FKBP-rapamycin-associated protein (FRAP)"/>
    <property type="match status" value="1"/>
</dbReference>
<dbReference type="InterPro" id="IPR009076">
    <property type="entry name" value="FRB_dom"/>
</dbReference>
<dbReference type="FunFam" id="1.10.1070.11:FF:000029">
    <property type="entry name" value="Serine/threonine-protein kinase TOR"/>
    <property type="match status" value="1"/>
</dbReference>
<evidence type="ECO:0000256" key="2">
    <source>
        <dbReference type="ARBA" id="ARBA00022679"/>
    </source>
</evidence>
<dbReference type="FunFam" id="3.30.1010.10:FF:000006">
    <property type="entry name" value="Serine/threonine-protein kinase TOR"/>
    <property type="match status" value="1"/>
</dbReference>
<dbReference type="InterPro" id="IPR011989">
    <property type="entry name" value="ARM-like"/>
</dbReference>
<dbReference type="SMART" id="SM01345">
    <property type="entry name" value="Rapamycin_bind"/>
    <property type="match status" value="1"/>
</dbReference>
<feature type="domain" description="FATC" evidence="13">
    <location>
        <begin position="2590"/>
        <end position="2622"/>
    </location>
</feature>
<comment type="catalytic activity">
    <reaction evidence="7 9">
        <text>L-threonyl-[protein] + ATP = O-phospho-L-threonyl-[protein] + ADP + H(+)</text>
        <dbReference type="Rhea" id="RHEA:46608"/>
        <dbReference type="Rhea" id="RHEA-COMP:11060"/>
        <dbReference type="Rhea" id="RHEA-COMP:11605"/>
        <dbReference type="ChEBI" id="CHEBI:15378"/>
        <dbReference type="ChEBI" id="CHEBI:30013"/>
        <dbReference type="ChEBI" id="CHEBI:30616"/>
        <dbReference type="ChEBI" id="CHEBI:61977"/>
        <dbReference type="ChEBI" id="CHEBI:456216"/>
        <dbReference type="EC" id="2.7.11.1"/>
    </reaction>
</comment>
<dbReference type="PROSITE" id="PS51190">
    <property type="entry name" value="FATC"/>
    <property type="match status" value="1"/>
</dbReference>
<protein>
    <recommendedName>
        <fullName evidence="9">Serine/threonine-protein kinase TOR</fullName>
        <ecNumber evidence="9">2.7.11.1</ecNumber>
    </recommendedName>
</protein>
<keyword evidence="3" id="KW-0677">Repeat</keyword>
<evidence type="ECO:0000256" key="3">
    <source>
        <dbReference type="ARBA" id="ARBA00022737"/>
    </source>
</evidence>
<feature type="compositionally biased region" description="Low complexity" evidence="10">
    <location>
        <begin position="799"/>
        <end position="811"/>
    </location>
</feature>
<dbReference type="Pfam" id="PF08771">
    <property type="entry name" value="FRB_dom"/>
    <property type="match status" value="1"/>
</dbReference>
<dbReference type="InterPro" id="IPR036738">
    <property type="entry name" value="FRB_sf"/>
</dbReference>
<keyword evidence="9" id="KW-0723">Serine/threonine-protein kinase</keyword>
<dbReference type="GO" id="GO:0044877">
    <property type="term" value="F:protein-containing complex binding"/>
    <property type="evidence" value="ECO:0007669"/>
    <property type="project" value="InterPro"/>
</dbReference>
<keyword evidence="5 9" id="KW-0418">Kinase</keyword>
<reference evidence="14" key="1">
    <citation type="submission" date="2022-07" db="EMBL/GenBank/DDBJ databases">
        <title>Phylogenomic reconstructions and comparative analyses of Kickxellomycotina fungi.</title>
        <authorList>
            <person name="Reynolds N.K."/>
            <person name="Stajich J.E."/>
            <person name="Barry K."/>
            <person name="Grigoriev I.V."/>
            <person name="Crous P."/>
            <person name="Smith M.E."/>
        </authorList>
    </citation>
    <scope>NUCLEOTIDE SEQUENCE</scope>
    <source>
        <strain evidence="14">NRRL 1565</strain>
    </source>
</reference>
<feature type="domain" description="FAT" evidence="12">
    <location>
        <begin position="1298"/>
        <end position="2022"/>
    </location>
</feature>
<dbReference type="InterPro" id="IPR050517">
    <property type="entry name" value="DDR_Repair_Kinase"/>
</dbReference>
<dbReference type="PROSITE" id="PS00916">
    <property type="entry name" value="PI3_4_KINASE_2"/>
    <property type="match status" value="1"/>
</dbReference>
<feature type="region of interest" description="Disordered" evidence="10">
    <location>
        <begin position="799"/>
        <end position="842"/>
    </location>
</feature>
<evidence type="ECO:0000259" key="11">
    <source>
        <dbReference type="PROSITE" id="PS50290"/>
    </source>
</evidence>
<dbReference type="GO" id="GO:0016242">
    <property type="term" value="P:negative regulation of macroautophagy"/>
    <property type="evidence" value="ECO:0007669"/>
    <property type="project" value="TreeGrafter"/>
</dbReference>
<dbReference type="PROSITE" id="PS51189">
    <property type="entry name" value="FAT"/>
    <property type="match status" value="1"/>
</dbReference>
<evidence type="ECO:0000313" key="15">
    <source>
        <dbReference type="Proteomes" id="UP001140094"/>
    </source>
</evidence>
<dbReference type="InterPro" id="IPR026683">
    <property type="entry name" value="TOR_cat"/>
</dbReference>
<dbReference type="InterPro" id="IPR024585">
    <property type="entry name" value="mTOR_dom"/>
</dbReference>
<dbReference type="GO" id="GO:0004674">
    <property type="term" value="F:protein serine/threonine kinase activity"/>
    <property type="evidence" value="ECO:0007669"/>
    <property type="project" value="UniProtKB-KW"/>
</dbReference>
<dbReference type="PROSITE" id="PS50290">
    <property type="entry name" value="PI3_4_KINASE_3"/>
    <property type="match status" value="1"/>
</dbReference>
<dbReference type="GO" id="GO:0031932">
    <property type="term" value="C:TORC2 complex"/>
    <property type="evidence" value="ECO:0007669"/>
    <property type="project" value="TreeGrafter"/>
</dbReference>
<dbReference type="PROSITE" id="PS00915">
    <property type="entry name" value="PI3_4_KINASE_1"/>
    <property type="match status" value="1"/>
</dbReference>
<proteinExistence type="inferred from homology"/>
<dbReference type="SUPFAM" id="SSF48371">
    <property type="entry name" value="ARM repeat"/>
    <property type="match status" value="1"/>
</dbReference>
<sequence length="2622" mass="290254">MIVEEAETSDSHGEENSLYDELNTRVVKMISQASDVQDRLGATAILSALVEVDTLEGKRKFRIIQQTKTLLAGTDMAVSSAAVAVYKKQLQKRWPAVMAAVETELNRALEWLGGDRNEVRRMTALRMIEVLCGEGMTTLYAQVPRLFTALSQALRDGRAEMRVAAGRALGASIELLPMSERNNRNAWLNFLYEEQQRAQQTGGAEGQHSALLLSQALVEHGNMHMQNHFGTTCETALRLKDHRDAAVRGAAVELLPMLARFSPAEFARAGAGGESALGRASSFLIGQTRGGEPERAAAFRALGQIAQSCKADYRPFLEATARAIRDALAQRAVSRTGTSAQATGGTHAVDETVAAVLQTVATLATAMGPAMTRYMREILDPMFATGLSTELCDALAVLEREVGQLQSAIQARLLDMVSGILTGAPFRPRQSSVEELEGRLGVASAEQWTGGREVCVPSARDRYLMDAYDMHHQDARDLGADPRVLALRTLRSFDFRGESLSEFVRSGVLPYVGHSNAAVRVEAMQAAAHVVLADPLYRAMAGAGVEVAAAVVQRLVTAAVVDEDAGVRLTAVRMLERGAALDFHVGSAQNIRDLFLLVNDETFAVRQAVLAVVGRLATMNPAHVMPRLRRMVVQLLTELEYARGAREREESMQLVLVLVRAAGHWVRPYVGDIFATVQPRLDTAPPQLAARLLRTVAALAHVGGGDLAAHYDGLLSSLLRALGDGSSADKRLAALQALGSCASFCGMVIDPYTEHPQLFGLLAGILRGHVDATTRQEVMRTIGALGAIDPHTFAAASEPSRASRAAVEANGGAEGDAAGDGAGDARRRRRQRRRRHARPQPNVMTVFNNEQAPDKMIGDIPTNAYGAAFSSDAYYTAVSVNALVQILYDPADGGAHQEATQALIYMFAPQKNACAPFLKRVLEAILHALDVAPSGGHVFYVLNLTRLVEIARELIRPFLSPLFGLFEGGADASARHQEALVGLVEELGRALSGDFGANIATVLPFLVAVVDGDASELRQPTLRALSALQQLAPSLEGHLFLVMPRLVALVDASAQPAAVVRAALTCVAAVVAAVDCGGFASRIVLALTRLLRHSPAPVLHAAAGDVLCTLMEQLQDAFTPFMPAVDAALRQSGATHARYERSARLLFGGRLVPADTARAVVPASGDAAVAGPTGAATQDVDVAALRRAWTAGQLASADGWVRWLRAFTNELLQQSPSPALRACANLANKHHSLSAQLFNAAFVSCWAVLPGQYQQEIIGALQGAAAHEDVPPEVLQTILGLAGFMERDEKQIPIDLKLLGEYADRCHALAKELHYKEAEWALEKNYDTITKLIELNQSLDLHDSATGLLEYVRREQPDIRESVEWYMRLQRWDKALAIYRRQEAQLGPSTPNSVGQIRCLFELSDWDALAPMFDRIWSADGDQELQMASSSIGMSMAWAMGDLERMEFFLAALPNQSHDRAFCRALLAVHRGNASEAERYIAEARSEIEPNLTAYISESYSRGYSQVFRCQLLTELEEAMAFKAAHDDNERRAAIVSTWRQRLAGIQQDVGMWQRLLHLRSMVLRPSLDLDTWIKYVNMARKAGQMRIARDAIAQLLHDEALYLHDVARGDVDNVSPRLVAQAHEYSRAKTRLARQCQGQPQQLLLLDSVCDMSPATQPTSAWESRMRRFGWIGPSAAPTSNAPLDLAIRLSQQPALVYMYLKYKWASGERHDAFMMLEMFSNDYAARIGFDVRNADAFADHIDARVLASANAHSDVIDDAKTIHLLARFYFKQAEWLSSVQQSVRLAHQAHDKAGLAAAAPGDTPYARRATIRRESIGLRRGRTSLMGGSALRDDVRASDDARRASDDHRRSKQDAQLLYELKGERISESILDAYRAATALDRKWYKAWHSLALRHYLETQHYDNEHSGVTEDVIEHHVIPAIHGFFRAIQLSKSDTMLQDTLRLLTAWFNYSQFESVAQAVQDGFNTVSIRTWLQVIPQILARIHIESESTRRLIRQLLVEVGKFHPHAILFSLYVAARSDHVKRGLAAREVLAKLHDLHAVLVEETEVVSRELIRITLLFPEMWYEALRNASVAYFAYHNAEDMMRCVRPLHKRTRNPETLREYHFAQKYGGNLAAAEELLIQYFAAEPGRRNDALVQQAWDLYSGVYRSVEKMSLRTSSQKDTTMMLKDTAPTLLQCQDMHLAMPGTYDPDREMVYIKSFGHELYVYPSKQHPRRIYIYGSDGNKYTFLLKGREDLRQDERVMQLFGLVNSLLARDNETSRRSMAIERFPVIPLSSNSGLIGFYPNCENINNIIRLYREAHGQPLNLEQRLALQFSPNWDTLTIMEKVESFEYALSNTPGNDLQRAMWYKSVNAEMWLDRRTHYTRSLAVMSIAGYILGLGDRHPSNILIHERTGKVVHIDLGDCFEMAAHRDKYPETVPFRLTRMLIMPMEVSSIEGIFKHTANHTMRVLRANRDSLMAVLEAFVFDPLVSWHFIQDPDEGVPKSKRKQNNASTQQQGQKGQQQSKAAANSTDPAVSRWTMPNAESNLDMAAVGGSKPDPGIGKAGNTFYEIIDGRGWQTGNPKARAIVRRIHDKLVGTDFNPEEQLEVSEQIDKLIQQATSSENLAVLYPGWVPLW</sequence>
<evidence type="ECO:0000256" key="4">
    <source>
        <dbReference type="ARBA" id="ARBA00022741"/>
    </source>
</evidence>
<dbReference type="OrthoDB" id="381190at2759"/>
<dbReference type="SMART" id="SM00146">
    <property type="entry name" value="PI3Kc"/>
    <property type="match status" value="1"/>
</dbReference>
<dbReference type="GO" id="GO:0005737">
    <property type="term" value="C:cytoplasm"/>
    <property type="evidence" value="ECO:0007669"/>
    <property type="project" value="TreeGrafter"/>
</dbReference>
<dbReference type="InterPro" id="IPR057564">
    <property type="entry name" value="HEAT_ATR"/>
</dbReference>